<dbReference type="STRING" id="623281.SAMN05421747_11215"/>
<dbReference type="EMBL" id="FOLL01000012">
    <property type="protein sequence ID" value="SFC47566.1"/>
    <property type="molecule type" value="Genomic_DNA"/>
</dbReference>
<dbReference type="RefSeq" id="WP_090973992.1">
    <property type="nucleotide sequence ID" value="NZ_FOLL01000012.1"/>
</dbReference>
<comment type="similarity">
    <text evidence="1">Belongs to the metallo-dependent hydrolases superfamily.</text>
</comment>
<accession>A0A1I1JGG3</accession>
<dbReference type="InterPro" id="IPR006680">
    <property type="entry name" value="Amidohydro-rel"/>
</dbReference>
<dbReference type="SUPFAM" id="SSF51556">
    <property type="entry name" value="Metallo-dependent hydrolases"/>
    <property type="match status" value="1"/>
</dbReference>
<dbReference type="InterPro" id="IPR052350">
    <property type="entry name" value="Metallo-dep_Lactonases"/>
</dbReference>
<evidence type="ECO:0000259" key="2">
    <source>
        <dbReference type="Pfam" id="PF04909"/>
    </source>
</evidence>
<dbReference type="Pfam" id="PF04909">
    <property type="entry name" value="Amidohydro_2"/>
    <property type="match status" value="1"/>
</dbReference>
<reference evidence="3 4" key="1">
    <citation type="submission" date="2016-10" db="EMBL/GenBank/DDBJ databases">
        <authorList>
            <person name="de Groot N.N."/>
        </authorList>
    </citation>
    <scope>NUCLEOTIDE SEQUENCE [LARGE SCALE GENOMIC DNA]</scope>
    <source>
        <strain evidence="3 4">DSM 22900</strain>
    </source>
</reference>
<name>A0A1I1JGG3_9SPHI</name>
<sequence length="276" mass="31894">MERIDAHQHFWRYHPVKDAWITDDMAVIQRDFMPADLKTVYDTHGISGCVAVQAGQSEEETLFLLRLADEYPFIKGVVGWVDLQDERVEERLAFFSRYPKLKGFRHIVQGEEDPRFLLRPAFLAGIEALGRFGYTYDILVKPHQLDAVLEFVDGFPRQRFVIDHLAKPYIKARVHEPWATQMAVLAQYPNVCCKLSGMVTEADWNTWKPADFSYYIQHVLQSFGPERVMFGSDWPVCLVAADYKAVLSLVEDAVGRFTLAEQALVWHKNATDFYKL</sequence>
<dbReference type="Proteomes" id="UP000199577">
    <property type="component" value="Unassembled WGS sequence"/>
</dbReference>
<proteinExistence type="inferred from homology"/>
<organism evidence="3 4">
    <name type="scientific">Parapedobacter composti</name>
    <dbReference type="NCBI Taxonomy" id="623281"/>
    <lineage>
        <taxon>Bacteria</taxon>
        <taxon>Pseudomonadati</taxon>
        <taxon>Bacteroidota</taxon>
        <taxon>Sphingobacteriia</taxon>
        <taxon>Sphingobacteriales</taxon>
        <taxon>Sphingobacteriaceae</taxon>
        <taxon>Parapedobacter</taxon>
    </lineage>
</organism>
<keyword evidence="4" id="KW-1185">Reference proteome</keyword>
<dbReference type="PANTHER" id="PTHR43569:SF2">
    <property type="entry name" value="AMIDOHYDROLASE-RELATED DOMAIN-CONTAINING PROTEIN"/>
    <property type="match status" value="1"/>
</dbReference>
<dbReference type="Gene3D" id="3.20.20.140">
    <property type="entry name" value="Metal-dependent hydrolases"/>
    <property type="match status" value="1"/>
</dbReference>
<dbReference type="PANTHER" id="PTHR43569">
    <property type="entry name" value="AMIDOHYDROLASE"/>
    <property type="match status" value="1"/>
</dbReference>
<protein>
    <submittedName>
        <fullName evidence="3">L-fuconolactonase</fullName>
    </submittedName>
</protein>
<evidence type="ECO:0000313" key="4">
    <source>
        <dbReference type="Proteomes" id="UP000199577"/>
    </source>
</evidence>
<dbReference type="GO" id="GO:0016787">
    <property type="term" value="F:hydrolase activity"/>
    <property type="evidence" value="ECO:0007669"/>
    <property type="project" value="InterPro"/>
</dbReference>
<dbReference type="AlphaFoldDB" id="A0A1I1JGG3"/>
<gene>
    <name evidence="3" type="ORF">SAMN05421747_11215</name>
</gene>
<dbReference type="OrthoDB" id="5450317at2"/>
<dbReference type="InterPro" id="IPR032466">
    <property type="entry name" value="Metal_Hydrolase"/>
</dbReference>
<evidence type="ECO:0000313" key="3">
    <source>
        <dbReference type="EMBL" id="SFC47566.1"/>
    </source>
</evidence>
<evidence type="ECO:0000256" key="1">
    <source>
        <dbReference type="ARBA" id="ARBA00038310"/>
    </source>
</evidence>
<feature type="domain" description="Amidohydrolase-related" evidence="2">
    <location>
        <begin position="4"/>
        <end position="276"/>
    </location>
</feature>